<protein>
    <submittedName>
        <fullName evidence="1">Uncharacterized protein</fullName>
    </submittedName>
</protein>
<gene>
    <name evidence="1" type="ORF">HIJ39_00110</name>
</gene>
<dbReference type="AlphaFoldDB" id="A0A7Y0Q0Z4"/>
<keyword evidence="2" id="KW-1185">Reference proteome</keyword>
<sequence length="167" mass="17362">MGQQFSGGQISEVIKQQMRWVPRSRDVNGGGPQGGALVMPVYGQDVVWDALAITDTAAHPGMTAQAGVKNPSGGWFDPVYAVYKTLLVVSTLNEAVSIQPTWSLDGETYYPFGTATSVDAYSGSGNPATALVALSTPSQYLPYVNAIATCSTAPTSGTLTGTIARLG</sequence>
<dbReference type="RefSeq" id="WP_169095439.1">
    <property type="nucleotide sequence ID" value="NZ_JABBVZ010000001.1"/>
</dbReference>
<evidence type="ECO:0000313" key="2">
    <source>
        <dbReference type="Proteomes" id="UP000533476"/>
    </source>
</evidence>
<comment type="caution">
    <text evidence="1">The sequence shown here is derived from an EMBL/GenBank/DDBJ whole genome shotgun (WGS) entry which is preliminary data.</text>
</comment>
<organism evidence="1 2">
    <name type="scientific">Sulfobacillus harzensis</name>
    <dbReference type="NCBI Taxonomy" id="2729629"/>
    <lineage>
        <taxon>Bacteria</taxon>
        <taxon>Bacillati</taxon>
        <taxon>Bacillota</taxon>
        <taxon>Clostridia</taxon>
        <taxon>Eubacteriales</taxon>
        <taxon>Clostridiales Family XVII. Incertae Sedis</taxon>
        <taxon>Sulfobacillus</taxon>
    </lineage>
</organism>
<dbReference type="Proteomes" id="UP000533476">
    <property type="component" value="Unassembled WGS sequence"/>
</dbReference>
<accession>A0A7Y0Q0Z4</accession>
<reference evidence="1 2" key="1">
    <citation type="submission" date="2020-04" db="EMBL/GenBank/DDBJ databases">
        <authorList>
            <person name="Zhang R."/>
            <person name="Schippers A."/>
        </authorList>
    </citation>
    <scope>NUCLEOTIDE SEQUENCE [LARGE SCALE GENOMIC DNA]</scope>
    <source>
        <strain evidence="1 2">DSM 109850</strain>
    </source>
</reference>
<proteinExistence type="predicted"/>
<dbReference type="EMBL" id="JABBVZ010000001">
    <property type="protein sequence ID" value="NMP20765.1"/>
    <property type="molecule type" value="Genomic_DNA"/>
</dbReference>
<evidence type="ECO:0000313" key="1">
    <source>
        <dbReference type="EMBL" id="NMP20765.1"/>
    </source>
</evidence>
<name>A0A7Y0Q0Z4_9FIRM</name>